<evidence type="ECO:0000256" key="1">
    <source>
        <dbReference type="SAM" id="MobiDB-lite"/>
    </source>
</evidence>
<keyword evidence="3" id="KW-1185">Reference proteome</keyword>
<feature type="compositionally biased region" description="Polar residues" evidence="1">
    <location>
        <begin position="127"/>
        <end position="140"/>
    </location>
</feature>
<organism evidence="2 3">
    <name type="scientific">Heterodera trifolii</name>
    <dbReference type="NCBI Taxonomy" id="157864"/>
    <lineage>
        <taxon>Eukaryota</taxon>
        <taxon>Metazoa</taxon>
        <taxon>Ecdysozoa</taxon>
        <taxon>Nematoda</taxon>
        <taxon>Chromadorea</taxon>
        <taxon>Rhabditida</taxon>
        <taxon>Tylenchina</taxon>
        <taxon>Tylenchomorpha</taxon>
        <taxon>Tylenchoidea</taxon>
        <taxon>Heteroderidae</taxon>
        <taxon>Heteroderinae</taxon>
        <taxon>Heterodera</taxon>
    </lineage>
</organism>
<sequence length="140" mass="16163">MYYFRRFALLLDGQISCAPPPPQQQRQYNNNGGSGGGNNEEEQQLDPEPEDDDDEQQPPPPDQQPQPYTFHPSQNLPHNEDSQMIFGERPFYAESLVDTYGKITKEEAEEELELMQSHNNRTHRQSQKMTTKNSRSPPDD</sequence>
<reference evidence="2 3" key="1">
    <citation type="submission" date="2024-10" db="EMBL/GenBank/DDBJ databases">
        <authorList>
            <person name="Kim D."/>
        </authorList>
    </citation>
    <scope>NUCLEOTIDE SEQUENCE [LARGE SCALE GENOMIC DNA]</scope>
    <source>
        <strain evidence="2">BH-2024</strain>
    </source>
</reference>
<protein>
    <submittedName>
        <fullName evidence="2">Uncharacterized protein</fullName>
    </submittedName>
</protein>
<feature type="region of interest" description="Disordered" evidence="1">
    <location>
        <begin position="110"/>
        <end position="140"/>
    </location>
</feature>
<dbReference type="AlphaFoldDB" id="A0ABD2LJY4"/>
<feature type="compositionally biased region" description="Acidic residues" evidence="1">
    <location>
        <begin position="39"/>
        <end position="56"/>
    </location>
</feature>
<evidence type="ECO:0000313" key="3">
    <source>
        <dbReference type="Proteomes" id="UP001620626"/>
    </source>
</evidence>
<dbReference type="EMBL" id="JBICBT010000379">
    <property type="protein sequence ID" value="KAL3115484.1"/>
    <property type="molecule type" value="Genomic_DNA"/>
</dbReference>
<gene>
    <name evidence="2" type="ORF">niasHT_016608</name>
</gene>
<comment type="caution">
    <text evidence="2">The sequence shown here is derived from an EMBL/GenBank/DDBJ whole genome shotgun (WGS) entry which is preliminary data.</text>
</comment>
<accession>A0ABD2LJY4</accession>
<evidence type="ECO:0000313" key="2">
    <source>
        <dbReference type="EMBL" id="KAL3115484.1"/>
    </source>
</evidence>
<dbReference type="Proteomes" id="UP001620626">
    <property type="component" value="Unassembled WGS sequence"/>
</dbReference>
<proteinExistence type="predicted"/>
<name>A0ABD2LJY4_9BILA</name>
<feature type="region of interest" description="Disordered" evidence="1">
    <location>
        <begin position="14"/>
        <end position="87"/>
    </location>
</feature>